<dbReference type="Proteomes" id="UP000325313">
    <property type="component" value="Unassembled WGS sequence"/>
</dbReference>
<gene>
    <name evidence="1" type="ORF">PGTUg99_004728</name>
</gene>
<sequence length="83" mass="9579">MRVLDREVDTRTFSEVREYILYLRAGHAFHDLTNPARKRAYIVFGRELEKLREHVAREDVAGAKCSGANFDQVRKDCAKPSVV</sequence>
<comment type="caution">
    <text evidence="1">The sequence shown here is derived from an EMBL/GenBank/DDBJ whole genome shotgun (WGS) entry which is preliminary data.</text>
</comment>
<evidence type="ECO:0000313" key="2">
    <source>
        <dbReference type="Proteomes" id="UP000325313"/>
    </source>
</evidence>
<name>A0A5B0PT95_PUCGR</name>
<evidence type="ECO:0000313" key="1">
    <source>
        <dbReference type="EMBL" id="KAA1105005.1"/>
    </source>
</evidence>
<protein>
    <submittedName>
        <fullName evidence="1">Uncharacterized protein</fullName>
    </submittedName>
</protein>
<dbReference type="AlphaFoldDB" id="A0A5B0PT95"/>
<proteinExistence type="predicted"/>
<accession>A0A5B0PT95</accession>
<reference evidence="1 2" key="1">
    <citation type="submission" date="2019-05" db="EMBL/GenBank/DDBJ databases">
        <title>Emergence of the Ug99 lineage of the wheat stem rust pathogen through somatic hybridization.</title>
        <authorList>
            <person name="Li F."/>
            <person name="Upadhyaya N.M."/>
            <person name="Sperschneider J."/>
            <person name="Matny O."/>
            <person name="Nguyen-Phuc H."/>
            <person name="Mago R."/>
            <person name="Raley C."/>
            <person name="Miller M.E."/>
            <person name="Silverstein K.A.T."/>
            <person name="Henningsen E."/>
            <person name="Hirsch C.D."/>
            <person name="Visser B."/>
            <person name="Pretorius Z.A."/>
            <person name="Steffenson B.J."/>
            <person name="Schwessinger B."/>
            <person name="Dodds P.N."/>
            <person name="Figueroa M."/>
        </authorList>
    </citation>
    <scope>NUCLEOTIDE SEQUENCE [LARGE SCALE GENOMIC DNA]</scope>
    <source>
        <strain evidence="1 2">Ug99</strain>
    </source>
</reference>
<dbReference type="EMBL" id="VDEP01000313">
    <property type="protein sequence ID" value="KAA1105005.1"/>
    <property type="molecule type" value="Genomic_DNA"/>
</dbReference>
<organism evidence="1 2">
    <name type="scientific">Puccinia graminis f. sp. tritici</name>
    <dbReference type="NCBI Taxonomy" id="56615"/>
    <lineage>
        <taxon>Eukaryota</taxon>
        <taxon>Fungi</taxon>
        <taxon>Dikarya</taxon>
        <taxon>Basidiomycota</taxon>
        <taxon>Pucciniomycotina</taxon>
        <taxon>Pucciniomycetes</taxon>
        <taxon>Pucciniales</taxon>
        <taxon>Pucciniaceae</taxon>
        <taxon>Puccinia</taxon>
    </lineage>
</organism>